<dbReference type="EMBL" id="JAQOMS010000002">
    <property type="protein sequence ID" value="MDC2891224.1"/>
    <property type="molecule type" value="Genomic_DNA"/>
</dbReference>
<sequence length="253" mass="27878">MGIAYGPDGGLYIADSRGAKHGRILKMNFRGDTLISTEVIASGFNPNGLRFHNGYLYATQLNLPKVKSKTPTSGIYQFNATDRNVMVNNTLNDKQLIFTVESTTNKPSLDGIAFDSKGNLYSGHISDGTVYRFTFDAQQNISSQQIYAKVPAASGIDGMAFDSEDNLYLAGFAQNQILKIDTNKQVSVIAEYLDNDGSNGQLDQPADLIVYNNKLIISNFDLMVQEGFRNTKHSKPYTLSMIDLATINFDLTK</sequence>
<dbReference type="PANTHER" id="PTHR40274">
    <property type="entry name" value="VIRGINIAMYCIN B LYASE"/>
    <property type="match status" value="1"/>
</dbReference>
<keyword evidence="2" id="KW-1185">Reference proteome</keyword>
<dbReference type="Gene3D" id="2.120.10.30">
    <property type="entry name" value="TolB, C-terminal domain"/>
    <property type="match status" value="2"/>
</dbReference>
<dbReference type="InterPro" id="IPR011042">
    <property type="entry name" value="6-blade_b-propeller_TolB-like"/>
</dbReference>
<dbReference type="PANTHER" id="PTHR40274:SF3">
    <property type="entry name" value="VIRGINIAMYCIN B LYASE"/>
    <property type="match status" value="1"/>
</dbReference>
<gene>
    <name evidence="1" type="ORF">PN838_23865</name>
</gene>
<name>A0ABT5FJ48_9GAMM</name>
<accession>A0ABT5FJ48</accession>
<protein>
    <submittedName>
        <fullName evidence="1">SMP-30/gluconolactonase/LRE family protein</fullName>
    </submittedName>
</protein>
<organism evidence="1 2">
    <name type="scientific">Psychrosphaera algicola</name>
    <dbReference type="NCBI Taxonomy" id="3023714"/>
    <lineage>
        <taxon>Bacteria</taxon>
        <taxon>Pseudomonadati</taxon>
        <taxon>Pseudomonadota</taxon>
        <taxon>Gammaproteobacteria</taxon>
        <taxon>Alteromonadales</taxon>
        <taxon>Pseudoalteromonadaceae</taxon>
        <taxon>Psychrosphaera</taxon>
    </lineage>
</organism>
<reference evidence="1 2" key="1">
    <citation type="submission" date="2023-01" db="EMBL/GenBank/DDBJ databases">
        <title>Psychrosphaera sp. nov., isolated from marine algae.</title>
        <authorList>
            <person name="Bayburt H."/>
            <person name="Choi B.J."/>
            <person name="Kim J.M."/>
            <person name="Choi D.G."/>
            <person name="Jeon C.O."/>
        </authorList>
    </citation>
    <scope>NUCLEOTIDE SEQUENCE [LARGE SCALE GENOMIC DNA]</scope>
    <source>
        <strain evidence="1 2">G1-22</strain>
    </source>
</reference>
<dbReference type="InterPro" id="IPR051344">
    <property type="entry name" value="Vgb"/>
</dbReference>
<dbReference type="SUPFAM" id="SSF63829">
    <property type="entry name" value="Calcium-dependent phosphotriesterase"/>
    <property type="match status" value="1"/>
</dbReference>
<dbReference type="Proteomes" id="UP001528411">
    <property type="component" value="Unassembled WGS sequence"/>
</dbReference>
<evidence type="ECO:0000313" key="1">
    <source>
        <dbReference type="EMBL" id="MDC2891224.1"/>
    </source>
</evidence>
<comment type="caution">
    <text evidence="1">The sequence shown here is derived from an EMBL/GenBank/DDBJ whole genome shotgun (WGS) entry which is preliminary data.</text>
</comment>
<proteinExistence type="predicted"/>
<evidence type="ECO:0000313" key="2">
    <source>
        <dbReference type="Proteomes" id="UP001528411"/>
    </source>
</evidence>